<dbReference type="AlphaFoldDB" id="A0A2T3ZDS3"/>
<dbReference type="EMBL" id="KZ679259">
    <property type="protein sequence ID" value="PTB42930.1"/>
    <property type="molecule type" value="Genomic_DNA"/>
</dbReference>
<gene>
    <name evidence="1" type="ORF">M441DRAFT_66696</name>
</gene>
<keyword evidence="2" id="KW-1185">Reference proteome</keyword>
<name>A0A2T3ZDS3_TRIA4</name>
<reference evidence="1 2" key="1">
    <citation type="submission" date="2016-07" db="EMBL/GenBank/DDBJ databases">
        <title>Multiple horizontal gene transfer events from other fungi enriched the ability of initially mycotrophic Trichoderma (Ascomycota) to feed on dead plant biomass.</title>
        <authorList>
            <consortium name="DOE Joint Genome Institute"/>
            <person name="Aerts A."/>
            <person name="Atanasova L."/>
            <person name="Chenthamara K."/>
            <person name="Zhang J."/>
            <person name="Grujic M."/>
            <person name="Henrissat B."/>
            <person name="Kuo A."/>
            <person name="Salamov A."/>
            <person name="Lipzen A."/>
            <person name="Labutti K."/>
            <person name="Barry K."/>
            <person name="Miao Y."/>
            <person name="Rahimi M.J."/>
            <person name="Shen Q."/>
            <person name="Grigoriev I.V."/>
            <person name="Kubicek C.P."/>
            <person name="Druzhinina I.S."/>
        </authorList>
    </citation>
    <scope>NUCLEOTIDE SEQUENCE [LARGE SCALE GENOMIC DNA]</scope>
    <source>
        <strain evidence="1 2">CBS 433.97</strain>
    </source>
</reference>
<sequence>MRIALYDTGVLRKTRLLFSKPYMATLRRGSRPRHPLAQDDQGPKPICTSALFDAVCHQHYGPQPSSPWAIRFCWALPFWSNEKAYRYPMRLPDAWLAWLSYRSCKHFLGGIISSFCRAFRASGPRGAMCQGNEIRTQAYAIILCDLQTYYSEYQRLLARVYFPVQSCRRPYFSALLANDMRHSSVNELVSSIRFPRNVKPARKGKTDSVLYPCAARSLQSHKVFKAKSQHGVV</sequence>
<dbReference type="Proteomes" id="UP000240493">
    <property type="component" value="Unassembled WGS sequence"/>
</dbReference>
<protein>
    <submittedName>
        <fullName evidence="1">Uncharacterized protein</fullName>
    </submittedName>
</protein>
<organism evidence="1 2">
    <name type="scientific">Trichoderma asperellum (strain ATCC 204424 / CBS 433.97 / NBRC 101777)</name>
    <dbReference type="NCBI Taxonomy" id="1042311"/>
    <lineage>
        <taxon>Eukaryota</taxon>
        <taxon>Fungi</taxon>
        <taxon>Dikarya</taxon>
        <taxon>Ascomycota</taxon>
        <taxon>Pezizomycotina</taxon>
        <taxon>Sordariomycetes</taxon>
        <taxon>Hypocreomycetidae</taxon>
        <taxon>Hypocreales</taxon>
        <taxon>Hypocreaceae</taxon>
        <taxon>Trichoderma</taxon>
    </lineage>
</organism>
<accession>A0A2T3ZDS3</accession>
<proteinExistence type="predicted"/>
<evidence type="ECO:0000313" key="1">
    <source>
        <dbReference type="EMBL" id="PTB42930.1"/>
    </source>
</evidence>
<evidence type="ECO:0000313" key="2">
    <source>
        <dbReference type="Proteomes" id="UP000240493"/>
    </source>
</evidence>